<gene>
    <name evidence="2" type="ORF">ECRASSUSDP1_LOCUS21899</name>
</gene>
<feature type="region of interest" description="Disordered" evidence="1">
    <location>
        <begin position="71"/>
        <end position="101"/>
    </location>
</feature>
<sequence>MPKKGAKKEEVANDGDVVPKNDVIFNINFEVYHEKGHFIKLKYTWLNPDTLEAEETETDYLKDWEVLRRDGEEENPEAEEKKDDKKKGAKDPKKGGMEEIDDPVPTVVKFNKSFEESPLKITEEVAKKWSDFNMKIDVYLYNHETSEDELKDSVQIDLSFFLFPEEKINEEWEFDKLNPHSMNYLKCSITSDRALLSEFLRKKLNPLQIYILAAKDIPDKTEPKYLPVYTICNFVDGQSFKTVGLPQGNLCRWGHKHVFLVGEKDPAEFSEQLLSKTLDLELHDWDEVINEEDKNDPPKFSYGLAKFHLQDLLNHFCCNMKLRSDVFPVKRELVNTENNLNLNTTARKEERAIEKFSPYLVNGTFYVISVDLAYNIGEFDEEEEFSKLKPQDEQEATPEDEKEESPQDEEKSEEQKSLNGSIVEEIKDENAAIYERAVYILPYENTSELLNKILNSIETINLKLLGFENSKQLNTKEFSEEERDNRKLDFIGGFEIMDSEFRMIVIEGLGGKGHSMNKFYKMNARTQPNKKRLKLLYNPDIKFKYRKYWDFGASLKRIKLRDTLTHTMSSPNVFLRSKVPKEIYETLQQLAEMRKYNRIKFLKDYSLFPDPDLLLSVGRKYGDALSHKDLYGVPQKPKKKKVQEEPEIQMVLTQQQEDTFKKAKEDTKMKETKTTLSDTNKDQKLLHARTMRKTKKNDLGYDSTKQFTNRKRLEVPEGAEVYMYSGQRLNTYEQQKETLRKKIAKDKKHYYTYSPDHLTLAFPVVNEHQIEVKEKTLNESKWKTKEGFHNVTRKSKEEYTLHPKKPSQDVLDDLKDPFHIQKAKKEAAIKSLQRDLIADPNKPEFNLNIQNLETFSKKDYFNTVFLGGDDVIAEMEEAKRAEHEKWKSKLVVANPHFKVNTRPNKKMQQMDKRRGVLEDPPKKIGVRGPMNNRFQTLAAKNIIPCSYTSAFMDEKYSDPKDPLSNLKSDDTSRMQSAKGFDTNIRNDTLSYSKVSKKTFIKPVPQSQRVGPKWGKA</sequence>
<comment type="caution">
    <text evidence="2">The sequence shown here is derived from an EMBL/GenBank/DDBJ whole genome shotgun (WGS) entry which is preliminary data.</text>
</comment>
<evidence type="ECO:0000313" key="3">
    <source>
        <dbReference type="Proteomes" id="UP001295684"/>
    </source>
</evidence>
<feature type="compositionally biased region" description="Acidic residues" evidence="1">
    <location>
        <begin position="393"/>
        <end position="403"/>
    </location>
</feature>
<keyword evidence="3" id="KW-1185">Reference proteome</keyword>
<protein>
    <submittedName>
        <fullName evidence="2">Uncharacterized protein</fullName>
    </submittedName>
</protein>
<dbReference type="PANTHER" id="PTHR33667:SF7">
    <property type="entry name" value="RIKEN CDNA 1810020O05 GENE"/>
    <property type="match status" value="1"/>
</dbReference>
<reference evidence="2" key="1">
    <citation type="submission" date="2023-07" db="EMBL/GenBank/DDBJ databases">
        <authorList>
            <consortium name="AG Swart"/>
            <person name="Singh M."/>
            <person name="Singh A."/>
            <person name="Seah K."/>
            <person name="Emmerich C."/>
        </authorList>
    </citation>
    <scope>NUCLEOTIDE SEQUENCE</scope>
    <source>
        <strain evidence="2">DP1</strain>
    </source>
</reference>
<dbReference type="PANTHER" id="PTHR33667">
    <property type="entry name" value="SI:DKEY-57N24.6"/>
    <property type="match status" value="1"/>
</dbReference>
<evidence type="ECO:0000313" key="2">
    <source>
        <dbReference type="EMBL" id="CAI2380464.1"/>
    </source>
</evidence>
<dbReference type="Proteomes" id="UP001295684">
    <property type="component" value="Unassembled WGS sequence"/>
</dbReference>
<accession>A0AAD2D477</accession>
<feature type="region of interest" description="Disordered" evidence="1">
    <location>
        <begin position="383"/>
        <end position="421"/>
    </location>
</feature>
<feature type="compositionally biased region" description="Basic and acidic residues" evidence="1">
    <location>
        <begin position="961"/>
        <end position="972"/>
    </location>
</feature>
<dbReference type="EMBL" id="CAMPGE010022424">
    <property type="protein sequence ID" value="CAI2380464.1"/>
    <property type="molecule type" value="Genomic_DNA"/>
</dbReference>
<name>A0AAD2D477_EUPCR</name>
<feature type="compositionally biased region" description="Basic and acidic residues" evidence="1">
    <location>
        <begin position="78"/>
        <end position="97"/>
    </location>
</feature>
<evidence type="ECO:0000256" key="1">
    <source>
        <dbReference type="SAM" id="MobiDB-lite"/>
    </source>
</evidence>
<organism evidence="2 3">
    <name type="scientific">Euplotes crassus</name>
    <dbReference type="NCBI Taxonomy" id="5936"/>
    <lineage>
        <taxon>Eukaryota</taxon>
        <taxon>Sar</taxon>
        <taxon>Alveolata</taxon>
        <taxon>Ciliophora</taxon>
        <taxon>Intramacronucleata</taxon>
        <taxon>Spirotrichea</taxon>
        <taxon>Hypotrichia</taxon>
        <taxon>Euplotida</taxon>
        <taxon>Euplotidae</taxon>
        <taxon>Moneuplotes</taxon>
    </lineage>
</organism>
<feature type="region of interest" description="Disordered" evidence="1">
    <location>
        <begin position="961"/>
        <end position="981"/>
    </location>
</feature>
<dbReference type="AlphaFoldDB" id="A0AAD2D477"/>
<feature type="compositionally biased region" description="Basic and acidic residues" evidence="1">
    <location>
        <begin position="404"/>
        <end position="416"/>
    </location>
</feature>
<proteinExistence type="predicted"/>